<name>A0A0C2H4Y3_9BILA</name>
<evidence type="ECO:0000313" key="3">
    <source>
        <dbReference type="Proteomes" id="UP000054047"/>
    </source>
</evidence>
<keyword evidence="3" id="KW-1185">Reference proteome</keyword>
<organism evidence="2 3">
    <name type="scientific">Ancylostoma duodenale</name>
    <dbReference type="NCBI Taxonomy" id="51022"/>
    <lineage>
        <taxon>Eukaryota</taxon>
        <taxon>Metazoa</taxon>
        <taxon>Ecdysozoa</taxon>
        <taxon>Nematoda</taxon>
        <taxon>Chromadorea</taxon>
        <taxon>Rhabditida</taxon>
        <taxon>Rhabditina</taxon>
        <taxon>Rhabditomorpha</taxon>
        <taxon>Strongyloidea</taxon>
        <taxon>Ancylostomatidae</taxon>
        <taxon>Ancylostomatinae</taxon>
        <taxon>Ancylostoma</taxon>
    </lineage>
</organism>
<proteinExistence type="predicted"/>
<feature type="region of interest" description="Disordered" evidence="1">
    <location>
        <begin position="28"/>
        <end position="71"/>
    </location>
</feature>
<sequence length="176" mass="20192">MHDFEELDDIDEDYNKLIAAITIIREESEPHLLQNRGKNTATAREEEESEEDYPYSPGNDSAKQERVGKDHEGFTRRRLVAAVESHTSIKLTARSIAQYRNVIPCLTDSEGRKVTSRFGMEAAIKEYYERLFRSIMPKAPGRMLTPHLENNLSFTPSKSRCLVANAVEKTDSWRKT</sequence>
<evidence type="ECO:0000313" key="2">
    <source>
        <dbReference type="EMBL" id="KIH68860.1"/>
    </source>
</evidence>
<feature type="compositionally biased region" description="Basic and acidic residues" evidence="1">
    <location>
        <begin position="62"/>
        <end position="71"/>
    </location>
</feature>
<protein>
    <submittedName>
        <fullName evidence="2">Uncharacterized protein</fullName>
    </submittedName>
</protein>
<dbReference type="AlphaFoldDB" id="A0A0C2H4Y3"/>
<dbReference type="Proteomes" id="UP000054047">
    <property type="component" value="Unassembled WGS sequence"/>
</dbReference>
<accession>A0A0C2H4Y3</accession>
<evidence type="ECO:0000256" key="1">
    <source>
        <dbReference type="SAM" id="MobiDB-lite"/>
    </source>
</evidence>
<reference evidence="2 3" key="1">
    <citation type="submission" date="2013-12" db="EMBL/GenBank/DDBJ databases">
        <title>Draft genome of the parsitic nematode Ancylostoma duodenale.</title>
        <authorList>
            <person name="Mitreva M."/>
        </authorList>
    </citation>
    <scope>NUCLEOTIDE SEQUENCE [LARGE SCALE GENOMIC DNA]</scope>
    <source>
        <strain evidence="2 3">Zhejiang</strain>
    </source>
</reference>
<dbReference type="EMBL" id="KN726273">
    <property type="protein sequence ID" value="KIH68860.1"/>
    <property type="molecule type" value="Genomic_DNA"/>
</dbReference>
<gene>
    <name evidence="2" type="ORF">ANCDUO_00803</name>
</gene>